<sequence>MLSRTADHFYWLSRYMERAENITRFIEVANRLSLSAGGERVAPWQPVLTIAGGEEEFIARFGTPSAGAVIDFAVLDPGNPSSIHACLRAARENAHAVRSVIPAELWESINGTWLEARGIDGPRLREQGLIAFCEWVRERAHQFRGISYGTMLRDEADMFIRLGTALERADNTARLLGVRAAGVQPDRTEVDADDQLHWAAVLRSVSAFRAFRTVHGGDVTPLLAADLLVMQAALPRSLHACLNQVHDLLERFNPEAECARLAGAAHAGIHYGRLDQLLARGLDRFVVDFLETNTKLAQQVHDDFLLG</sequence>
<dbReference type="Pfam" id="PF04168">
    <property type="entry name" value="Alpha-E"/>
    <property type="match status" value="1"/>
</dbReference>
<dbReference type="PANTHER" id="PTHR34595:SF7">
    <property type="entry name" value="SLL1039 PROTEIN"/>
    <property type="match status" value="1"/>
</dbReference>
<reference evidence="3" key="1">
    <citation type="journal article" date="2019" name="Int. J. Syst. Evol. Microbiol.">
        <title>The Global Catalogue of Microorganisms (GCM) 10K type strain sequencing project: providing services to taxonomists for standard genome sequencing and annotation.</title>
        <authorList>
            <consortium name="The Broad Institute Genomics Platform"/>
            <consortium name="The Broad Institute Genome Sequencing Center for Infectious Disease"/>
            <person name="Wu L."/>
            <person name="Ma J."/>
        </authorList>
    </citation>
    <scope>NUCLEOTIDE SEQUENCE [LARGE SCALE GENOMIC DNA]</scope>
    <source>
        <strain evidence="3">KCTC 15012</strain>
    </source>
</reference>
<gene>
    <name evidence="2" type="ORF">ACFSNB_03650</name>
</gene>
<dbReference type="InterPro" id="IPR007296">
    <property type="entry name" value="DUF403"/>
</dbReference>
<organism evidence="2 3">
    <name type="scientific">Phaeospirillum tilakii</name>
    <dbReference type="NCBI Taxonomy" id="741673"/>
    <lineage>
        <taxon>Bacteria</taxon>
        <taxon>Pseudomonadati</taxon>
        <taxon>Pseudomonadota</taxon>
        <taxon>Alphaproteobacteria</taxon>
        <taxon>Rhodospirillales</taxon>
        <taxon>Rhodospirillaceae</taxon>
        <taxon>Phaeospirillum</taxon>
    </lineage>
</organism>
<proteinExistence type="predicted"/>
<keyword evidence="3" id="KW-1185">Reference proteome</keyword>
<evidence type="ECO:0000313" key="2">
    <source>
        <dbReference type="EMBL" id="MFD2232893.1"/>
    </source>
</evidence>
<dbReference type="RefSeq" id="WP_377314601.1">
    <property type="nucleotide sequence ID" value="NZ_JBHUIY010000004.1"/>
</dbReference>
<comment type="caution">
    <text evidence="2">The sequence shown here is derived from an EMBL/GenBank/DDBJ whole genome shotgun (WGS) entry which is preliminary data.</text>
</comment>
<dbReference type="EMBL" id="JBHUIY010000004">
    <property type="protein sequence ID" value="MFD2232893.1"/>
    <property type="molecule type" value="Genomic_DNA"/>
</dbReference>
<dbReference type="PANTHER" id="PTHR34595">
    <property type="entry name" value="BLR5612 PROTEIN"/>
    <property type="match status" value="1"/>
</dbReference>
<dbReference type="Proteomes" id="UP001597296">
    <property type="component" value="Unassembled WGS sequence"/>
</dbReference>
<name>A0ABW5C7Q7_9PROT</name>
<dbReference type="InterPro" id="IPR051680">
    <property type="entry name" value="ATP-dep_Glu-Cys_Ligase-2"/>
</dbReference>
<feature type="domain" description="DUF403" evidence="1">
    <location>
        <begin position="1"/>
        <end position="305"/>
    </location>
</feature>
<evidence type="ECO:0000259" key="1">
    <source>
        <dbReference type="Pfam" id="PF04168"/>
    </source>
</evidence>
<evidence type="ECO:0000313" key="3">
    <source>
        <dbReference type="Proteomes" id="UP001597296"/>
    </source>
</evidence>
<accession>A0ABW5C7Q7</accession>
<protein>
    <submittedName>
        <fullName evidence="2">Alpha-E domain-containing protein</fullName>
    </submittedName>
</protein>